<name>A0ABV6QSY2_9ACTN</name>
<evidence type="ECO:0000313" key="2">
    <source>
        <dbReference type="Proteomes" id="UP001589890"/>
    </source>
</evidence>
<dbReference type="RefSeq" id="WP_380051717.1">
    <property type="nucleotide sequence ID" value="NZ_JBHLTC010000031.1"/>
</dbReference>
<sequence length="49" mass="5382">MQLRGPMIAVWDELLPRLPDEEFRANARIVATALAEVSGETCGLAVQSR</sequence>
<proteinExistence type="predicted"/>
<protein>
    <submittedName>
        <fullName evidence="1">Uncharacterized protein</fullName>
    </submittedName>
</protein>
<gene>
    <name evidence="1" type="ORF">ACFFGN_24500</name>
</gene>
<keyword evidence="2" id="KW-1185">Reference proteome</keyword>
<evidence type="ECO:0000313" key="1">
    <source>
        <dbReference type="EMBL" id="MFC0627258.1"/>
    </source>
</evidence>
<dbReference type="Proteomes" id="UP001589890">
    <property type="component" value="Unassembled WGS sequence"/>
</dbReference>
<reference evidence="1 2" key="1">
    <citation type="submission" date="2024-09" db="EMBL/GenBank/DDBJ databases">
        <authorList>
            <person name="Sun Q."/>
            <person name="Mori K."/>
        </authorList>
    </citation>
    <scope>NUCLEOTIDE SEQUENCE [LARGE SCALE GENOMIC DNA]</scope>
    <source>
        <strain evidence="1 2">CGMCC 1.15906</strain>
    </source>
</reference>
<dbReference type="EMBL" id="JBHLTC010000031">
    <property type="protein sequence ID" value="MFC0627258.1"/>
    <property type="molecule type" value="Genomic_DNA"/>
</dbReference>
<accession>A0ABV6QSY2</accession>
<comment type="caution">
    <text evidence="1">The sequence shown here is derived from an EMBL/GenBank/DDBJ whole genome shotgun (WGS) entry which is preliminary data.</text>
</comment>
<organism evidence="1 2">
    <name type="scientific">Kribbella deserti</name>
    <dbReference type="NCBI Taxonomy" id="1926257"/>
    <lineage>
        <taxon>Bacteria</taxon>
        <taxon>Bacillati</taxon>
        <taxon>Actinomycetota</taxon>
        <taxon>Actinomycetes</taxon>
        <taxon>Propionibacteriales</taxon>
        <taxon>Kribbellaceae</taxon>
        <taxon>Kribbella</taxon>
    </lineage>
</organism>